<keyword evidence="9" id="KW-1185">Reference proteome</keyword>
<dbReference type="Pfam" id="PF00072">
    <property type="entry name" value="Response_reg"/>
    <property type="match status" value="1"/>
</dbReference>
<dbReference type="EMBL" id="SDPL01000012">
    <property type="protein sequence ID" value="RXZ51606.1"/>
    <property type="molecule type" value="Genomic_DNA"/>
</dbReference>
<feature type="modified residue" description="4-aspartylphosphate" evidence="5">
    <location>
        <position position="71"/>
    </location>
</feature>
<dbReference type="SUPFAM" id="SSF46894">
    <property type="entry name" value="C-terminal effector domain of the bipartite response regulators"/>
    <property type="match status" value="1"/>
</dbReference>
<dbReference type="PANTHER" id="PTHR43214">
    <property type="entry name" value="TWO-COMPONENT RESPONSE REGULATOR"/>
    <property type="match status" value="1"/>
</dbReference>
<keyword evidence="4" id="KW-0804">Transcription</keyword>
<dbReference type="InterPro" id="IPR039420">
    <property type="entry name" value="WalR-like"/>
</dbReference>
<name>A0A4Q2JWJ5_9MICO</name>
<evidence type="ECO:0000259" key="7">
    <source>
        <dbReference type="PROSITE" id="PS50110"/>
    </source>
</evidence>
<evidence type="ECO:0000313" key="9">
    <source>
        <dbReference type="Proteomes" id="UP000292881"/>
    </source>
</evidence>
<reference evidence="8 9" key="1">
    <citation type="submission" date="2019-01" db="EMBL/GenBank/DDBJ databases">
        <authorList>
            <person name="Li J."/>
        </authorList>
    </citation>
    <scope>NUCLEOTIDE SEQUENCE [LARGE SCALE GENOMIC DNA]</scope>
    <source>
        <strain evidence="8 9">CGMCC 4.7180</strain>
    </source>
</reference>
<evidence type="ECO:0000259" key="6">
    <source>
        <dbReference type="PROSITE" id="PS50043"/>
    </source>
</evidence>
<dbReference type="OrthoDB" id="9808843at2"/>
<evidence type="ECO:0000256" key="1">
    <source>
        <dbReference type="ARBA" id="ARBA00022553"/>
    </source>
</evidence>
<dbReference type="PROSITE" id="PS50043">
    <property type="entry name" value="HTH_LUXR_2"/>
    <property type="match status" value="1"/>
</dbReference>
<keyword evidence="3" id="KW-0238">DNA-binding</keyword>
<comment type="caution">
    <text evidence="8">The sequence shown here is derived from an EMBL/GenBank/DDBJ whole genome shotgun (WGS) entry which is preliminary data.</text>
</comment>
<organism evidence="8 9">
    <name type="scientific">Agromyces binzhouensis</name>
    <dbReference type="NCBI Taxonomy" id="1817495"/>
    <lineage>
        <taxon>Bacteria</taxon>
        <taxon>Bacillati</taxon>
        <taxon>Actinomycetota</taxon>
        <taxon>Actinomycetes</taxon>
        <taxon>Micrococcales</taxon>
        <taxon>Microbacteriaceae</taxon>
        <taxon>Agromyces</taxon>
    </lineage>
</organism>
<feature type="domain" description="HTH luxR-type" evidence="6">
    <location>
        <begin position="164"/>
        <end position="228"/>
    </location>
</feature>
<keyword evidence="1 5" id="KW-0597">Phosphoprotein</keyword>
<dbReference type="CDD" id="cd17535">
    <property type="entry name" value="REC_NarL-like"/>
    <property type="match status" value="1"/>
</dbReference>
<dbReference type="InterPro" id="IPR000792">
    <property type="entry name" value="Tscrpt_reg_LuxR_C"/>
</dbReference>
<keyword evidence="2" id="KW-0805">Transcription regulation</keyword>
<proteinExistence type="predicted"/>
<dbReference type="PRINTS" id="PR00038">
    <property type="entry name" value="HTHLUXR"/>
</dbReference>
<sequence>MARPRVASDRSGIVTDSGATRVLLVDDQELVRVGFRLILERAGLDVVGEAGDGAAGVAAAEDLDPDVVLMDIRMPVMDGIEATRRILAADASRRVLALTTFDLDDVVFAAVRAGASGFLLKDVPPADLVHAVRVVSRGDAMLAPAVTARLLERFAAAPSPDTGLPAGLDATDREIEIIRLVARGRSNAEIGAALFLSESTVKTYVSRLLAKLGVHDRVQIAILAYESGLVRPGERTD</sequence>
<dbReference type="InterPro" id="IPR016032">
    <property type="entry name" value="Sig_transdc_resp-reg_C-effctor"/>
</dbReference>
<dbReference type="Pfam" id="PF00196">
    <property type="entry name" value="GerE"/>
    <property type="match status" value="1"/>
</dbReference>
<dbReference type="InterPro" id="IPR058245">
    <property type="entry name" value="NreC/VraR/RcsB-like_REC"/>
</dbReference>
<evidence type="ECO:0000256" key="2">
    <source>
        <dbReference type="ARBA" id="ARBA00023015"/>
    </source>
</evidence>
<protein>
    <submittedName>
        <fullName evidence="8">Response regulator transcription factor</fullName>
    </submittedName>
</protein>
<dbReference type="PROSITE" id="PS50110">
    <property type="entry name" value="RESPONSE_REGULATORY"/>
    <property type="match status" value="1"/>
</dbReference>
<dbReference type="InterPro" id="IPR001789">
    <property type="entry name" value="Sig_transdc_resp-reg_receiver"/>
</dbReference>
<dbReference type="CDD" id="cd06170">
    <property type="entry name" value="LuxR_C_like"/>
    <property type="match status" value="1"/>
</dbReference>
<evidence type="ECO:0000256" key="5">
    <source>
        <dbReference type="PROSITE-ProRule" id="PRU00169"/>
    </source>
</evidence>
<dbReference type="SUPFAM" id="SSF52172">
    <property type="entry name" value="CheY-like"/>
    <property type="match status" value="1"/>
</dbReference>
<accession>A0A4Q2JWJ5</accession>
<feature type="domain" description="Response regulatory" evidence="7">
    <location>
        <begin position="21"/>
        <end position="136"/>
    </location>
</feature>
<dbReference type="AlphaFoldDB" id="A0A4Q2JWJ5"/>
<dbReference type="GO" id="GO:0006355">
    <property type="term" value="P:regulation of DNA-templated transcription"/>
    <property type="evidence" value="ECO:0007669"/>
    <property type="project" value="InterPro"/>
</dbReference>
<dbReference type="PROSITE" id="PS00622">
    <property type="entry name" value="HTH_LUXR_1"/>
    <property type="match status" value="1"/>
</dbReference>
<gene>
    <name evidence="8" type="ORF">ESO86_01725</name>
</gene>
<evidence type="ECO:0000256" key="4">
    <source>
        <dbReference type="ARBA" id="ARBA00023163"/>
    </source>
</evidence>
<dbReference type="GO" id="GO:0000160">
    <property type="term" value="P:phosphorelay signal transduction system"/>
    <property type="evidence" value="ECO:0007669"/>
    <property type="project" value="InterPro"/>
</dbReference>
<dbReference type="InterPro" id="IPR011006">
    <property type="entry name" value="CheY-like_superfamily"/>
</dbReference>
<dbReference type="SMART" id="SM00448">
    <property type="entry name" value="REC"/>
    <property type="match status" value="1"/>
</dbReference>
<dbReference type="GO" id="GO:0003677">
    <property type="term" value="F:DNA binding"/>
    <property type="evidence" value="ECO:0007669"/>
    <property type="project" value="UniProtKB-KW"/>
</dbReference>
<dbReference type="Gene3D" id="3.40.50.2300">
    <property type="match status" value="1"/>
</dbReference>
<evidence type="ECO:0000256" key="3">
    <source>
        <dbReference type="ARBA" id="ARBA00023125"/>
    </source>
</evidence>
<dbReference type="PANTHER" id="PTHR43214:SF24">
    <property type="entry name" value="TRANSCRIPTIONAL REGULATORY PROTEIN NARL-RELATED"/>
    <property type="match status" value="1"/>
</dbReference>
<evidence type="ECO:0000313" key="8">
    <source>
        <dbReference type="EMBL" id="RXZ51606.1"/>
    </source>
</evidence>
<dbReference type="SMART" id="SM00421">
    <property type="entry name" value="HTH_LUXR"/>
    <property type="match status" value="1"/>
</dbReference>
<dbReference type="Proteomes" id="UP000292881">
    <property type="component" value="Unassembled WGS sequence"/>
</dbReference>